<dbReference type="EMBL" id="GBRH01190627">
    <property type="protein sequence ID" value="JAE07269.1"/>
    <property type="molecule type" value="Transcribed_RNA"/>
</dbReference>
<reference evidence="1" key="2">
    <citation type="journal article" date="2015" name="Data Brief">
        <title>Shoot transcriptome of the giant reed, Arundo donax.</title>
        <authorList>
            <person name="Barrero R.A."/>
            <person name="Guerrero F.D."/>
            <person name="Moolhuijzen P."/>
            <person name="Goolsby J.A."/>
            <person name="Tidwell J."/>
            <person name="Bellgard S.E."/>
            <person name="Bellgard M.I."/>
        </authorList>
    </citation>
    <scope>NUCLEOTIDE SEQUENCE</scope>
    <source>
        <tissue evidence="1">Shoot tissue taken approximately 20 cm above the soil surface</tissue>
    </source>
</reference>
<name>A0A0A9F7S3_ARUDO</name>
<sequence>MVRCQRRWTKDRILKVLWISQSSDEICSVARIIWSLYSR</sequence>
<organism evidence="1">
    <name type="scientific">Arundo donax</name>
    <name type="common">Giant reed</name>
    <name type="synonym">Donax arundinaceus</name>
    <dbReference type="NCBI Taxonomy" id="35708"/>
    <lineage>
        <taxon>Eukaryota</taxon>
        <taxon>Viridiplantae</taxon>
        <taxon>Streptophyta</taxon>
        <taxon>Embryophyta</taxon>
        <taxon>Tracheophyta</taxon>
        <taxon>Spermatophyta</taxon>
        <taxon>Magnoliopsida</taxon>
        <taxon>Liliopsida</taxon>
        <taxon>Poales</taxon>
        <taxon>Poaceae</taxon>
        <taxon>PACMAD clade</taxon>
        <taxon>Arundinoideae</taxon>
        <taxon>Arundineae</taxon>
        <taxon>Arundo</taxon>
    </lineage>
</organism>
<reference evidence="1" key="1">
    <citation type="submission" date="2014-09" db="EMBL/GenBank/DDBJ databases">
        <authorList>
            <person name="Magalhaes I.L.F."/>
            <person name="Oliveira U."/>
            <person name="Santos F.R."/>
            <person name="Vidigal T.H.D.A."/>
            <person name="Brescovit A.D."/>
            <person name="Santos A.J."/>
        </authorList>
    </citation>
    <scope>NUCLEOTIDE SEQUENCE</scope>
    <source>
        <tissue evidence="1">Shoot tissue taken approximately 20 cm above the soil surface</tissue>
    </source>
</reference>
<dbReference type="AlphaFoldDB" id="A0A0A9F7S3"/>
<evidence type="ECO:0000313" key="1">
    <source>
        <dbReference type="EMBL" id="JAE07269.1"/>
    </source>
</evidence>
<proteinExistence type="predicted"/>
<accession>A0A0A9F7S3</accession>
<protein>
    <submittedName>
        <fullName evidence="1">Uncharacterized protein</fullName>
    </submittedName>
</protein>